<dbReference type="AlphaFoldDB" id="A0A2N5VZL4"/>
<dbReference type="OrthoDB" id="7691805at2759"/>
<dbReference type="Proteomes" id="UP000235388">
    <property type="component" value="Unassembled WGS sequence"/>
</dbReference>
<name>A0A2N5VZL4_9BASI</name>
<evidence type="ECO:0000313" key="2">
    <source>
        <dbReference type="EMBL" id="PLW55426.1"/>
    </source>
</evidence>
<reference evidence="2 3" key="1">
    <citation type="submission" date="2017-11" db="EMBL/GenBank/DDBJ databases">
        <title>De novo assembly and phasing of dikaryotic genomes from two isolates of Puccinia coronata f. sp. avenae, the causal agent of oat crown rust.</title>
        <authorList>
            <person name="Miller M.E."/>
            <person name="Zhang Y."/>
            <person name="Omidvar V."/>
            <person name="Sperschneider J."/>
            <person name="Schwessinger B."/>
            <person name="Raley C."/>
            <person name="Palmer J.M."/>
            <person name="Garnica D."/>
            <person name="Upadhyaya N."/>
            <person name="Rathjen J."/>
            <person name="Taylor J.M."/>
            <person name="Park R.F."/>
            <person name="Dodds P.N."/>
            <person name="Hirsch C.D."/>
            <person name="Kianian S.F."/>
            <person name="Figueroa M."/>
        </authorList>
    </citation>
    <scope>NUCLEOTIDE SEQUENCE [LARGE SCALE GENOMIC DNA]</scope>
    <source>
        <strain evidence="2">12NC29</strain>
    </source>
</reference>
<evidence type="ECO:0000313" key="3">
    <source>
        <dbReference type="Proteomes" id="UP000235388"/>
    </source>
</evidence>
<feature type="region of interest" description="Disordered" evidence="1">
    <location>
        <begin position="1"/>
        <end position="36"/>
    </location>
</feature>
<evidence type="ECO:0000256" key="1">
    <source>
        <dbReference type="SAM" id="MobiDB-lite"/>
    </source>
</evidence>
<sequence length="126" mass="14238">MSNQKNRSAASNRNANNAAPATPTAEVATSRSNKDHIKCPTFTGENFPIWQRKLKKEYASSSILAIFRMWCRWEDIQYNNNLDKYIAEMEAVLAKFAAMGLDLPPQILSCAIIARISKKRPTMMDV</sequence>
<organism evidence="2 3">
    <name type="scientific">Puccinia coronata f. sp. avenae</name>
    <dbReference type="NCBI Taxonomy" id="200324"/>
    <lineage>
        <taxon>Eukaryota</taxon>
        <taxon>Fungi</taxon>
        <taxon>Dikarya</taxon>
        <taxon>Basidiomycota</taxon>
        <taxon>Pucciniomycotina</taxon>
        <taxon>Pucciniomycetes</taxon>
        <taxon>Pucciniales</taxon>
        <taxon>Pucciniaceae</taxon>
        <taxon>Puccinia</taxon>
    </lineage>
</organism>
<comment type="caution">
    <text evidence="2">The sequence shown here is derived from an EMBL/GenBank/DDBJ whole genome shotgun (WGS) entry which is preliminary data.</text>
</comment>
<keyword evidence="3" id="KW-1185">Reference proteome</keyword>
<dbReference type="EMBL" id="PGCJ01000032">
    <property type="protein sequence ID" value="PLW55426.1"/>
    <property type="molecule type" value="Genomic_DNA"/>
</dbReference>
<proteinExistence type="predicted"/>
<accession>A0A2N5VZL4</accession>
<feature type="compositionally biased region" description="Low complexity" evidence="1">
    <location>
        <begin position="1"/>
        <end position="25"/>
    </location>
</feature>
<gene>
    <name evidence="2" type="ORF">PCANC_07063</name>
</gene>
<protein>
    <recommendedName>
        <fullName evidence="4">DUF4219 domain-containing protein</fullName>
    </recommendedName>
</protein>
<evidence type="ECO:0008006" key="4">
    <source>
        <dbReference type="Google" id="ProtNLM"/>
    </source>
</evidence>